<name>A0A2H1V164_SPOFR</name>
<dbReference type="EMBL" id="ODYU01000190">
    <property type="protein sequence ID" value="SOQ34561.1"/>
    <property type="molecule type" value="Genomic_DNA"/>
</dbReference>
<accession>A0A2H1V164</accession>
<evidence type="ECO:0000313" key="1">
    <source>
        <dbReference type="EMBL" id="SOQ34561.1"/>
    </source>
</evidence>
<proteinExistence type="predicted"/>
<gene>
    <name evidence="1" type="ORF">SFRICE_031330</name>
</gene>
<dbReference type="AlphaFoldDB" id="A0A2H1V164"/>
<reference evidence="1" key="1">
    <citation type="submission" date="2016-07" db="EMBL/GenBank/DDBJ databases">
        <authorList>
            <person name="Bretaudeau A."/>
        </authorList>
    </citation>
    <scope>NUCLEOTIDE SEQUENCE</scope>
    <source>
        <strain evidence="1">Rice</strain>
        <tissue evidence="1">Whole body</tissue>
    </source>
</reference>
<sequence>MCTSAYSFGDKSRDVAAARFSCGLEQDRVQAILSYHRKIIHGLLPPWARECQTLIDKKLPRSYSSFSSRSPGNLLGSPKVRVGISPAAWVVKLVENCWCLLESE</sequence>
<organism evidence="1">
    <name type="scientific">Spodoptera frugiperda</name>
    <name type="common">Fall armyworm</name>
    <dbReference type="NCBI Taxonomy" id="7108"/>
    <lineage>
        <taxon>Eukaryota</taxon>
        <taxon>Metazoa</taxon>
        <taxon>Ecdysozoa</taxon>
        <taxon>Arthropoda</taxon>
        <taxon>Hexapoda</taxon>
        <taxon>Insecta</taxon>
        <taxon>Pterygota</taxon>
        <taxon>Neoptera</taxon>
        <taxon>Endopterygota</taxon>
        <taxon>Lepidoptera</taxon>
        <taxon>Glossata</taxon>
        <taxon>Ditrysia</taxon>
        <taxon>Noctuoidea</taxon>
        <taxon>Noctuidae</taxon>
        <taxon>Amphipyrinae</taxon>
        <taxon>Spodoptera</taxon>
    </lineage>
</organism>
<protein>
    <submittedName>
        <fullName evidence="1">SFRICE_031330</fullName>
    </submittedName>
</protein>